<name>A0A9X2JJ86_9BACT</name>
<proteinExistence type="predicted"/>
<accession>A0A9X2JJ86</accession>
<feature type="non-terminal residue" evidence="1">
    <location>
        <position position="1"/>
    </location>
</feature>
<gene>
    <name evidence="1" type="ORF">NG895_25835</name>
</gene>
<reference evidence="1" key="1">
    <citation type="submission" date="2022-06" db="EMBL/GenBank/DDBJ databases">
        <title>Aeoliella straminimaris, a novel planctomycete from sediments.</title>
        <authorList>
            <person name="Vitorino I.R."/>
            <person name="Lage O.M."/>
        </authorList>
    </citation>
    <scope>NUCLEOTIDE SEQUENCE</scope>
    <source>
        <strain evidence="1">ICT_H6.2</strain>
    </source>
</reference>
<protein>
    <submittedName>
        <fullName evidence="1">IS4 family transposase</fullName>
    </submittedName>
</protein>
<comment type="caution">
    <text evidence="1">The sequence shown here is derived from an EMBL/GenBank/DDBJ whole genome shotgun (WGS) entry which is preliminary data.</text>
</comment>
<keyword evidence="2" id="KW-1185">Reference proteome</keyword>
<evidence type="ECO:0000313" key="1">
    <source>
        <dbReference type="EMBL" id="MCO6047337.1"/>
    </source>
</evidence>
<evidence type="ECO:0000313" key="2">
    <source>
        <dbReference type="Proteomes" id="UP001155241"/>
    </source>
</evidence>
<dbReference type="EMBL" id="JAMXLR010000092">
    <property type="protein sequence ID" value="MCO6047337.1"/>
    <property type="molecule type" value="Genomic_DNA"/>
</dbReference>
<sequence>LKVALQMDVLRCKTPELVRKEIWTHVLAYNLIRTLIAQAATKHELLPRSISFKATMQLLEAFQPLLAMAKRSQEERTTLYGQLLDSVAVHRVADRPDRFEPRLRKRRFKKYDYMMTPRKEAKREMLKQLRKK</sequence>
<dbReference type="AlphaFoldDB" id="A0A9X2JJ86"/>
<dbReference type="Proteomes" id="UP001155241">
    <property type="component" value="Unassembled WGS sequence"/>
</dbReference>
<organism evidence="1 2">
    <name type="scientific">Aeoliella straminimaris</name>
    <dbReference type="NCBI Taxonomy" id="2954799"/>
    <lineage>
        <taxon>Bacteria</taxon>
        <taxon>Pseudomonadati</taxon>
        <taxon>Planctomycetota</taxon>
        <taxon>Planctomycetia</taxon>
        <taxon>Pirellulales</taxon>
        <taxon>Lacipirellulaceae</taxon>
        <taxon>Aeoliella</taxon>
    </lineage>
</organism>